<dbReference type="FunFam" id="1.10.287.70:FF:000123">
    <property type="entry name" value="Potassium channel KAT3"/>
    <property type="match status" value="1"/>
</dbReference>
<keyword evidence="2" id="KW-0633">Potassium transport</keyword>
<evidence type="ECO:0000256" key="4">
    <source>
        <dbReference type="ARBA" id="ARBA00022826"/>
    </source>
</evidence>
<evidence type="ECO:0000313" key="12">
    <source>
        <dbReference type="EMBL" id="ABR16408.1"/>
    </source>
</evidence>
<evidence type="ECO:0000256" key="3">
    <source>
        <dbReference type="ARBA" id="ARBA00022692"/>
    </source>
</evidence>
<dbReference type="PANTHER" id="PTHR45743:SF21">
    <property type="entry name" value="POTASSIUM CHANNEL AKT2_3"/>
    <property type="match status" value="1"/>
</dbReference>
<dbReference type="GO" id="GO:0034702">
    <property type="term" value="C:monoatomic ion channel complex"/>
    <property type="evidence" value="ECO:0007669"/>
    <property type="project" value="UniProtKB-KW"/>
</dbReference>
<accession>B8LL78</accession>
<feature type="transmembrane region" description="Helical" evidence="10">
    <location>
        <begin position="136"/>
        <end position="155"/>
    </location>
</feature>
<dbReference type="SUPFAM" id="SSF81324">
    <property type="entry name" value="Voltage-gated potassium channels"/>
    <property type="match status" value="1"/>
</dbReference>
<keyword evidence="3 10" id="KW-0812">Transmembrane</keyword>
<dbReference type="Gene3D" id="1.10.287.70">
    <property type="match status" value="1"/>
</dbReference>
<keyword evidence="5" id="KW-0851">Voltage-gated channel</keyword>
<evidence type="ECO:0000256" key="5">
    <source>
        <dbReference type="ARBA" id="ARBA00022882"/>
    </source>
</evidence>
<evidence type="ECO:0000256" key="1">
    <source>
        <dbReference type="ARBA" id="ARBA00004141"/>
    </source>
</evidence>
<protein>
    <recommendedName>
        <fullName evidence="11">Ion transport domain-containing protein</fullName>
    </recommendedName>
</protein>
<dbReference type="Pfam" id="PF00520">
    <property type="entry name" value="Ion_trans"/>
    <property type="match status" value="1"/>
</dbReference>
<evidence type="ECO:0000256" key="7">
    <source>
        <dbReference type="ARBA" id="ARBA00022989"/>
    </source>
</evidence>
<dbReference type="EMBL" id="EF676508">
    <property type="protein sequence ID" value="ABR16408.1"/>
    <property type="molecule type" value="mRNA"/>
</dbReference>
<dbReference type="GO" id="GO:0005249">
    <property type="term" value="F:voltage-gated potassium channel activity"/>
    <property type="evidence" value="ECO:0007669"/>
    <property type="project" value="InterPro"/>
</dbReference>
<evidence type="ECO:0000256" key="2">
    <source>
        <dbReference type="ARBA" id="ARBA00022538"/>
    </source>
</evidence>
<keyword evidence="5" id="KW-0813">Transport</keyword>
<name>B8LL78_PICSI</name>
<feature type="transmembrane region" description="Helical" evidence="10">
    <location>
        <begin position="202"/>
        <end position="227"/>
    </location>
</feature>
<sequence>MIPITAHCINFDCNTQLSNAQHEHEDASDHQNFHYFSKVSLPPLGARDIRMNLRKYIISPYDTIYRCWNTFLIILVVYCAWINPFELGFIDEPKPGALFIADIVIDIFFAIDIVVTFFVAYVDDKTQQIEDNPKRIAVRYISTWFIFDITSTVPFQPFSYIFTGKFGSGLSYNLLNLLRLWRLRRVKSLFTRLEKDIRFSYFWVRCARLICVTLFAVHCAGCMYYLLAERYPDRNKTWIGSLGLISENKVYGSAIYALYIGPLQL</sequence>
<keyword evidence="4" id="KW-0631">Potassium channel</keyword>
<keyword evidence="8 10" id="KW-0472">Membrane</keyword>
<dbReference type="InterPro" id="IPR005821">
    <property type="entry name" value="Ion_trans_dom"/>
</dbReference>
<evidence type="ECO:0000259" key="11">
    <source>
        <dbReference type="Pfam" id="PF00520"/>
    </source>
</evidence>
<reference evidence="12" key="1">
    <citation type="submission" date="2007-06" db="EMBL/GenBank/DDBJ databases">
        <title>Full length cDNA sequences from Sitka Spruce (Picea sitchensis).</title>
        <authorList>
            <person name="Ralph S.G."/>
            <person name="Chun H.E."/>
            <person name="Liao N."/>
            <person name="Ali J."/>
            <person name="Reid K."/>
            <person name="Kolosova N."/>
            <person name="Cooper N."/>
            <person name="Cullis C."/>
            <person name="Jancsik S."/>
            <person name="Moore R."/>
            <person name="Mayo M."/>
            <person name="Wagner S."/>
            <person name="Holt R.A."/>
            <person name="Jones S.J.M."/>
            <person name="Marra M.A."/>
            <person name="Ritland C.E."/>
            <person name="Ritland K."/>
            <person name="Bohlmann J."/>
        </authorList>
    </citation>
    <scope>NUCLEOTIDE SEQUENCE</scope>
    <source>
        <tissue evidence="12">Green portion of the leader tissue</tissue>
    </source>
</reference>
<keyword evidence="6" id="KW-0630">Potassium</keyword>
<keyword evidence="9" id="KW-0407">Ion channel</keyword>
<feature type="domain" description="Ion transport" evidence="11">
    <location>
        <begin position="65"/>
        <end position="258"/>
    </location>
</feature>
<evidence type="ECO:0000256" key="8">
    <source>
        <dbReference type="ARBA" id="ARBA00023136"/>
    </source>
</evidence>
<organism evidence="12">
    <name type="scientific">Picea sitchensis</name>
    <name type="common">Sitka spruce</name>
    <name type="synonym">Pinus sitchensis</name>
    <dbReference type="NCBI Taxonomy" id="3332"/>
    <lineage>
        <taxon>Eukaryota</taxon>
        <taxon>Viridiplantae</taxon>
        <taxon>Streptophyta</taxon>
        <taxon>Embryophyta</taxon>
        <taxon>Tracheophyta</taxon>
        <taxon>Spermatophyta</taxon>
        <taxon>Pinopsida</taxon>
        <taxon>Pinidae</taxon>
        <taxon>Conifers I</taxon>
        <taxon>Pinales</taxon>
        <taxon>Pinaceae</taxon>
        <taxon>Picea</taxon>
    </lineage>
</organism>
<dbReference type="AlphaFoldDB" id="B8LL78"/>
<comment type="subcellular location">
    <subcellularLocation>
        <location evidence="1">Membrane</location>
        <topology evidence="1">Multi-pass membrane protein</topology>
    </subcellularLocation>
</comment>
<dbReference type="PANTHER" id="PTHR45743">
    <property type="entry name" value="POTASSIUM CHANNEL AKT1"/>
    <property type="match status" value="1"/>
</dbReference>
<dbReference type="InterPro" id="IPR045319">
    <property type="entry name" value="KAT/AKT"/>
</dbReference>
<evidence type="ECO:0000256" key="9">
    <source>
        <dbReference type="ARBA" id="ARBA00023303"/>
    </source>
</evidence>
<evidence type="ECO:0000256" key="6">
    <source>
        <dbReference type="ARBA" id="ARBA00022958"/>
    </source>
</evidence>
<evidence type="ECO:0000256" key="10">
    <source>
        <dbReference type="SAM" id="Phobius"/>
    </source>
</evidence>
<keyword evidence="5" id="KW-0406">Ion transport</keyword>
<keyword evidence="7 10" id="KW-1133">Transmembrane helix</keyword>
<proteinExistence type="evidence at transcript level"/>
<feature type="transmembrane region" description="Helical" evidence="10">
    <location>
        <begin position="103"/>
        <end position="124"/>
    </location>
</feature>
<feature type="transmembrane region" description="Helical" evidence="10">
    <location>
        <begin position="63"/>
        <end position="83"/>
    </location>
</feature>